<gene>
    <name evidence="3" type="ORF">GCM10010916_31570</name>
</gene>
<evidence type="ECO:0000259" key="2">
    <source>
        <dbReference type="Pfam" id="PF02120"/>
    </source>
</evidence>
<protein>
    <recommendedName>
        <fullName evidence="2">Flagellar hook-length control protein-like C-terminal domain-containing protein</fullName>
    </recommendedName>
</protein>
<dbReference type="InterPro" id="IPR052563">
    <property type="entry name" value="FliK"/>
</dbReference>
<feature type="compositionally biased region" description="Basic and acidic residues" evidence="1">
    <location>
        <begin position="423"/>
        <end position="432"/>
    </location>
</feature>
<evidence type="ECO:0000256" key="1">
    <source>
        <dbReference type="SAM" id="MobiDB-lite"/>
    </source>
</evidence>
<dbReference type="EMBL" id="BMGR01000010">
    <property type="protein sequence ID" value="GGG12383.1"/>
    <property type="molecule type" value="Genomic_DNA"/>
</dbReference>
<accession>A0A917D7S8</accession>
<dbReference type="AlphaFoldDB" id="A0A917D7S8"/>
<organism evidence="3 4">
    <name type="scientific">Paenibacillus abyssi</name>
    <dbReference type="NCBI Taxonomy" id="1340531"/>
    <lineage>
        <taxon>Bacteria</taxon>
        <taxon>Bacillati</taxon>
        <taxon>Bacillota</taxon>
        <taxon>Bacilli</taxon>
        <taxon>Bacillales</taxon>
        <taxon>Paenibacillaceae</taxon>
        <taxon>Paenibacillus</taxon>
    </lineage>
</organism>
<feature type="region of interest" description="Disordered" evidence="1">
    <location>
        <begin position="410"/>
        <end position="432"/>
    </location>
</feature>
<reference evidence="3" key="1">
    <citation type="journal article" date="2014" name="Int. J. Syst. Evol. Microbiol.">
        <title>Complete genome sequence of Corynebacterium casei LMG S-19264T (=DSM 44701T), isolated from a smear-ripened cheese.</title>
        <authorList>
            <consortium name="US DOE Joint Genome Institute (JGI-PGF)"/>
            <person name="Walter F."/>
            <person name="Albersmeier A."/>
            <person name="Kalinowski J."/>
            <person name="Ruckert C."/>
        </authorList>
    </citation>
    <scope>NUCLEOTIDE SEQUENCE</scope>
    <source>
        <strain evidence="3">CGMCC 1.12987</strain>
    </source>
</reference>
<dbReference type="PANTHER" id="PTHR37533">
    <property type="entry name" value="FLAGELLAR HOOK-LENGTH CONTROL PROTEIN"/>
    <property type="match status" value="1"/>
</dbReference>
<dbReference type="InterPro" id="IPR021136">
    <property type="entry name" value="Flagellar_hook_control-like_C"/>
</dbReference>
<feature type="domain" description="Flagellar hook-length control protein-like C-terminal" evidence="2">
    <location>
        <begin position="327"/>
        <end position="402"/>
    </location>
</feature>
<reference evidence="3" key="2">
    <citation type="submission" date="2020-09" db="EMBL/GenBank/DDBJ databases">
        <authorList>
            <person name="Sun Q."/>
            <person name="Zhou Y."/>
        </authorList>
    </citation>
    <scope>NUCLEOTIDE SEQUENCE</scope>
    <source>
        <strain evidence="3">CGMCC 1.12987</strain>
    </source>
</reference>
<dbReference type="RefSeq" id="WP_188532038.1">
    <property type="nucleotide sequence ID" value="NZ_BMGR01000010.1"/>
</dbReference>
<dbReference type="PANTHER" id="PTHR37533:SF2">
    <property type="entry name" value="FLAGELLAR HOOK-LENGTH CONTROL PROTEIN"/>
    <property type="match status" value="1"/>
</dbReference>
<dbReference type="CDD" id="cd17470">
    <property type="entry name" value="T3SS_Flik_C"/>
    <property type="match status" value="1"/>
</dbReference>
<sequence length="460" mass="49110">MQMAAGQILAASAVTASATSQTGAVKAGAAEGTAAAGGFTDMLVHFISGTPGAPQPTASTTPGPVMLASALTGDIMPLLSETKQTDWTALIDELKQMIANADTGQEADSEDVEQLEAMFEQLNALLVSMGLTITHKTADTDIPSEQVNMVHALQGDKHSETSLRSGIHEVLSQLQALFKQGMGKQTEQTFAPMIEQQLQALKQLLVGKAEQNQTVVKSEQDMLDLKGGSVQVTNAAEGSNSQLHRLSHSVFNPILLAKVNSETANQSSATEATAVEADSNPLLVHTATGSHDASRVLHAAPKMEVQPIPVQQFADKMGSFMVKQLSLTSATGFSEAKISLFPEQLGQVDIRITIQNGQLTAHFMTENGLAKDMIENQLSQLRTALQLQGLQVDKLEVTQSSNAFQSQLFQDGRQSNSGQQHTSEQHKSKGERFEDGFEPELVEQAVIHDLGYGRGINVTA</sequence>
<proteinExistence type="predicted"/>
<keyword evidence="4" id="KW-1185">Reference proteome</keyword>
<dbReference type="InterPro" id="IPR038610">
    <property type="entry name" value="FliK-like_C_sf"/>
</dbReference>
<name>A0A917D7S8_9BACL</name>
<dbReference type="Proteomes" id="UP000644756">
    <property type="component" value="Unassembled WGS sequence"/>
</dbReference>
<comment type="caution">
    <text evidence="3">The sequence shown here is derived from an EMBL/GenBank/DDBJ whole genome shotgun (WGS) entry which is preliminary data.</text>
</comment>
<dbReference type="Gene3D" id="3.30.750.140">
    <property type="match status" value="1"/>
</dbReference>
<evidence type="ECO:0000313" key="3">
    <source>
        <dbReference type="EMBL" id="GGG12383.1"/>
    </source>
</evidence>
<dbReference type="Pfam" id="PF02120">
    <property type="entry name" value="Flg_hook"/>
    <property type="match status" value="1"/>
</dbReference>
<evidence type="ECO:0000313" key="4">
    <source>
        <dbReference type="Proteomes" id="UP000644756"/>
    </source>
</evidence>
<feature type="compositionally biased region" description="Polar residues" evidence="1">
    <location>
        <begin position="410"/>
        <end position="422"/>
    </location>
</feature>